<dbReference type="PRINTS" id="PR00385">
    <property type="entry name" value="P450"/>
</dbReference>
<name>A0ABW6CVM6_9CAUL</name>
<dbReference type="PANTHER" id="PTHR46696:SF1">
    <property type="entry name" value="CYTOCHROME P450 YJIB-RELATED"/>
    <property type="match status" value="1"/>
</dbReference>
<sequence length="411" mass="46029">MPSEQLPNIFELTPLDPKFREAPHQVLDDLRSQCPVYREPAAGTFILTRYADVRATVSDLEMWRDPLRAEAAAVFQRRLAETAVTGEPRAETTSILMLDDPDHARIRQPLARALYARVAKGRANVERIVDSALDRLENEPEFDLMSEFCVPIPIDVIAAILGVDHERLGEFRDWSEGVIQAVNPFRDAAQTEHMERSRAALTDYFTQMLALRRKAPQDDLFSDMTRLQAEGLPISDTELRINLSALLVGGNLTTTDLIGNAVRLLLTHPDELAKLQADPGIINAVVEETLRYDPPVDITSRIASRDIEVGGCPIKTSQSILVSLRGANRDPEMFSDPHRFDVSRKHHPHLAFGGGAHICIGAPLARMEAQVGISRLFNRFPNLRLVDPEEPPAWRMLPFFRGLQHLKVSAH</sequence>
<dbReference type="Gene3D" id="1.10.630.10">
    <property type="entry name" value="Cytochrome P450"/>
    <property type="match status" value="1"/>
</dbReference>
<evidence type="ECO:0000313" key="4">
    <source>
        <dbReference type="Proteomes" id="UP001598130"/>
    </source>
</evidence>
<dbReference type="RefSeq" id="WP_377371426.1">
    <property type="nucleotide sequence ID" value="NZ_JAOTJD010000047.1"/>
</dbReference>
<dbReference type="Pfam" id="PF00067">
    <property type="entry name" value="p450"/>
    <property type="match status" value="1"/>
</dbReference>
<dbReference type="InterPro" id="IPR002397">
    <property type="entry name" value="Cyt_P450_B"/>
</dbReference>
<dbReference type="PRINTS" id="PR00359">
    <property type="entry name" value="BP450"/>
</dbReference>
<dbReference type="PANTHER" id="PTHR46696">
    <property type="entry name" value="P450, PUTATIVE (EUROFUNG)-RELATED"/>
    <property type="match status" value="1"/>
</dbReference>
<keyword evidence="2" id="KW-0479">Metal-binding</keyword>
<organism evidence="3 4">
    <name type="scientific">Phenylobacterium ferrooxidans</name>
    <dbReference type="NCBI Taxonomy" id="2982689"/>
    <lineage>
        <taxon>Bacteria</taxon>
        <taxon>Pseudomonadati</taxon>
        <taxon>Pseudomonadota</taxon>
        <taxon>Alphaproteobacteria</taxon>
        <taxon>Caulobacterales</taxon>
        <taxon>Caulobacteraceae</taxon>
        <taxon>Phenylobacterium</taxon>
    </lineage>
</organism>
<keyword evidence="2" id="KW-0503">Monooxygenase</keyword>
<keyword evidence="2" id="KW-0349">Heme</keyword>
<dbReference type="SUPFAM" id="SSF48264">
    <property type="entry name" value="Cytochrome P450"/>
    <property type="match status" value="1"/>
</dbReference>
<gene>
    <name evidence="3" type="ORF">OCL97_19480</name>
</gene>
<keyword evidence="2" id="KW-0560">Oxidoreductase</keyword>
<dbReference type="CDD" id="cd20625">
    <property type="entry name" value="CYP164-like"/>
    <property type="match status" value="1"/>
</dbReference>
<evidence type="ECO:0000256" key="2">
    <source>
        <dbReference type="RuleBase" id="RU000461"/>
    </source>
</evidence>
<protein>
    <submittedName>
        <fullName evidence="3">Cytochrome P450</fullName>
    </submittedName>
</protein>
<keyword evidence="2" id="KW-0408">Iron</keyword>
<dbReference type="EMBL" id="JAOTJD010000047">
    <property type="protein sequence ID" value="MFD3266141.1"/>
    <property type="molecule type" value="Genomic_DNA"/>
</dbReference>
<keyword evidence="4" id="KW-1185">Reference proteome</keyword>
<dbReference type="InterPro" id="IPR036396">
    <property type="entry name" value="Cyt_P450_sf"/>
</dbReference>
<evidence type="ECO:0000256" key="1">
    <source>
        <dbReference type="ARBA" id="ARBA00010617"/>
    </source>
</evidence>
<evidence type="ECO:0000313" key="3">
    <source>
        <dbReference type="EMBL" id="MFD3266141.1"/>
    </source>
</evidence>
<dbReference type="PROSITE" id="PS00086">
    <property type="entry name" value="CYTOCHROME_P450"/>
    <property type="match status" value="1"/>
</dbReference>
<proteinExistence type="inferred from homology"/>
<dbReference type="InterPro" id="IPR017972">
    <property type="entry name" value="Cyt_P450_CS"/>
</dbReference>
<dbReference type="Proteomes" id="UP001598130">
    <property type="component" value="Unassembled WGS sequence"/>
</dbReference>
<comment type="similarity">
    <text evidence="1 2">Belongs to the cytochrome P450 family.</text>
</comment>
<dbReference type="InterPro" id="IPR001128">
    <property type="entry name" value="Cyt_P450"/>
</dbReference>
<accession>A0ABW6CVM6</accession>
<reference evidence="3 4" key="1">
    <citation type="submission" date="2022-09" db="EMBL/GenBank/DDBJ databases">
        <title>New species of Phenylobacterium.</title>
        <authorList>
            <person name="Mieszkin S."/>
        </authorList>
    </citation>
    <scope>NUCLEOTIDE SEQUENCE [LARGE SCALE GENOMIC DNA]</scope>
    <source>
        <strain evidence="3 4">HK31-G</strain>
    </source>
</reference>
<comment type="caution">
    <text evidence="3">The sequence shown here is derived from an EMBL/GenBank/DDBJ whole genome shotgun (WGS) entry which is preliminary data.</text>
</comment>